<keyword evidence="4" id="KW-0732">Signal</keyword>
<organism evidence="8 9">
    <name type="scientific">Artemisia annua</name>
    <name type="common">Sweet wormwood</name>
    <dbReference type="NCBI Taxonomy" id="35608"/>
    <lineage>
        <taxon>Eukaryota</taxon>
        <taxon>Viridiplantae</taxon>
        <taxon>Streptophyta</taxon>
        <taxon>Embryophyta</taxon>
        <taxon>Tracheophyta</taxon>
        <taxon>Spermatophyta</taxon>
        <taxon>Magnoliopsida</taxon>
        <taxon>eudicotyledons</taxon>
        <taxon>Gunneridae</taxon>
        <taxon>Pentapetalae</taxon>
        <taxon>asterids</taxon>
        <taxon>campanulids</taxon>
        <taxon>Asterales</taxon>
        <taxon>Asteraceae</taxon>
        <taxon>Asteroideae</taxon>
        <taxon>Anthemideae</taxon>
        <taxon>Artemisiinae</taxon>
        <taxon>Artemisia</taxon>
    </lineage>
</organism>
<comment type="subcellular location">
    <subcellularLocation>
        <location evidence="1">Cell membrane</location>
        <topology evidence="1">Lipid-anchor</topology>
        <topology evidence="1">GPI-anchor</topology>
    </subcellularLocation>
</comment>
<dbReference type="Pfam" id="PF25079">
    <property type="entry name" value="COB_C"/>
    <property type="match status" value="1"/>
</dbReference>
<protein>
    <submittedName>
        <fullName evidence="8">Glycosyl-phosphatidyl inositol-anchored</fullName>
    </submittedName>
</protein>
<sequence>MPYDFKIGLPGYTCGNETKVPPTKFIFDNGHRQTQALGEFNFSKMDRTRLVTLVFEQHASGVFYGIEHYNDMLLQAGDGGNVQTEMLFHKDPGTFTFKEGWVFPRKVIFNGDECVMPLPYEYPTLPNGGSVYRHSTLHFLALLLTHFDVTNHSRYFSLDHLYIG</sequence>
<evidence type="ECO:0000256" key="5">
    <source>
        <dbReference type="ARBA" id="ARBA00023180"/>
    </source>
</evidence>
<dbReference type="AlphaFoldDB" id="A0A2U1N4M9"/>
<keyword evidence="9" id="KW-1185">Reference proteome</keyword>
<gene>
    <name evidence="8" type="ORF">CTI12_AA306860</name>
</gene>
<dbReference type="GO" id="GO:0005886">
    <property type="term" value="C:plasma membrane"/>
    <property type="evidence" value="ECO:0007669"/>
    <property type="project" value="UniProtKB-SubCell"/>
</dbReference>
<comment type="similarity">
    <text evidence="2">Belongs to the COBRA family.</text>
</comment>
<reference evidence="8 9" key="1">
    <citation type="journal article" date="2018" name="Mol. Plant">
        <title>The genome of Artemisia annua provides insight into the evolution of Asteraceae family and artemisinin biosynthesis.</title>
        <authorList>
            <person name="Shen Q."/>
            <person name="Zhang L."/>
            <person name="Liao Z."/>
            <person name="Wang S."/>
            <person name="Yan T."/>
            <person name="Shi P."/>
            <person name="Liu M."/>
            <person name="Fu X."/>
            <person name="Pan Q."/>
            <person name="Wang Y."/>
            <person name="Lv Z."/>
            <person name="Lu X."/>
            <person name="Zhang F."/>
            <person name="Jiang W."/>
            <person name="Ma Y."/>
            <person name="Chen M."/>
            <person name="Hao X."/>
            <person name="Li L."/>
            <person name="Tang Y."/>
            <person name="Lv G."/>
            <person name="Zhou Y."/>
            <person name="Sun X."/>
            <person name="Brodelius P.E."/>
            <person name="Rose J.K.C."/>
            <person name="Tang K."/>
        </authorList>
    </citation>
    <scope>NUCLEOTIDE SEQUENCE [LARGE SCALE GENOMIC DNA]</scope>
    <source>
        <strain evidence="9">cv. Huhao1</strain>
        <tissue evidence="8">Leaf</tissue>
    </source>
</reference>
<evidence type="ECO:0000256" key="3">
    <source>
        <dbReference type="ARBA" id="ARBA00022622"/>
    </source>
</evidence>
<evidence type="ECO:0000313" key="9">
    <source>
        <dbReference type="Proteomes" id="UP000245207"/>
    </source>
</evidence>
<dbReference type="OrthoDB" id="1884438at2759"/>
<proteinExistence type="inferred from homology"/>
<dbReference type="PANTHER" id="PTHR31673">
    <property type="entry name" value="PROTEIN COBRA"/>
    <property type="match status" value="1"/>
</dbReference>
<dbReference type="GO" id="GO:0010215">
    <property type="term" value="P:cellulose microfibril organization"/>
    <property type="evidence" value="ECO:0007669"/>
    <property type="project" value="InterPro"/>
</dbReference>
<dbReference type="InterPro" id="IPR006918">
    <property type="entry name" value="COBRA_pln"/>
</dbReference>
<name>A0A2U1N4M9_ARTAN</name>
<feature type="domain" description="COBRA C-terminal" evidence="7">
    <location>
        <begin position="39"/>
        <end position="120"/>
    </location>
</feature>
<accession>A0A2U1N4M9</accession>
<dbReference type="Proteomes" id="UP000245207">
    <property type="component" value="Unassembled WGS sequence"/>
</dbReference>
<dbReference type="STRING" id="35608.A0A2U1N4M9"/>
<evidence type="ECO:0000256" key="2">
    <source>
        <dbReference type="ARBA" id="ARBA00005507"/>
    </source>
</evidence>
<keyword evidence="5" id="KW-0325">Glycoprotein</keyword>
<evidence type="ECO:0000313" key="8">
    <source>
        <dbReference type="EMBL" id="PWA68437.1"/>
    </source>
</evidence>
<dbReference type="EMBL" id="PKPP01003634">
    <property type="protein sequence ID" value="PWA68437.1"/>
    <property type="molecule type" value="Genomic_DNA"/>
</dbReference>
<evidence type="ECO:0000256" key="4">
    <source>
        <dbReference type="ARBA" id="ARBA00022729"/>
    </source>
</evidence>
<dbReference type="PANTHER" id="PTHR31673:SF30">
    <property type="entry name" value="COBRA-LIKE PROTEIN 6"/>
    <property type="match status" value="1"/>
</dbReference>
<keyword evidence="6" id="KW-0449">Lipoprotein</keyword>
<dbReference type="GO" id="GO:0098552">
    <property type="term" value="C:side of membrane"/>
    <property type="evidence" value="ECO:0007669"/>
    <property type="project" value="UniProtKB-KW"/>
</dbReference>
<dbReference type="GO" id="GO:0052324">
    <property type="term" value="P:plant-type cell wall cellulose biosynthetic process"/>
    <property type="evidence" value="ECO:0007669"/>
    <property type="project" value="TreeGrafter"/>
</dbReference>
<evidence type="ECO:0000256" key="6">
    <source>
        <dbReference type="ARBA" id="ARBA00023288"/>
    </source>
</evidence>
<evidence type="ECO:0000259" key="7">
    <source>
        <dbReference type="Pfam" id="PF25079"/>
    </source>
</evidence>
<comment type="caution">
    <text evidence="8">The sequence shown here is derived from an EMBL/GenBank/DDBJ whole genome shotgun (WGS) entry which is preliminary data.</text>
</comment>
<keyword evidence="3" id="KW-0472">Membrane</keyword>
<evidence type="ECO:0000256" key="1">
    <source>
        <dbReference type="ARBA" id="ARBA00004609"/>
    </source>
</evidence>
<dbReference type="InterPro" id="IPR056900">
    <property type="entry name" value="COB_C"/>
</dbReference>
<keyword evidence="3" id="KW-0336">GPI-anchor</keyword>